<accession>A0A6N7EVG7</accession>
<evidence type="ECO:0000256" key="9">
    <source>
        <dbReference type="RuleBase" id="RU003634"/>
    </source>
</evidence>
<name>A0A6N7EVG7_9GAMM</name>
<keyword evidence="14" id="KW-1185">Reference proteome</keyword>
<dbReference type="GO" id="GO:0006520">
    <property type="term" value="P:amino acid metabolic process"/>
    <property type="evidence" value="ECO:0007669"/>
    <property type="project" value="InterPro"/>
</dbReference>
<dbReference type="InterPro" id="IPR006131">
    <property type="entry name" value="Asp_carbamoyltransf_Asp/Orn-bd"/>
</dbReference>
<evidence type="ECO:0000256" key="6">
    <source>
        <dbReference type="ARBA" id="ARBA00043884"/>
    </source>
</evidence>
<organism evidence="13 14">
    <name type="scientific">Ostreibacterium oceani</name>
    <dbReference type="NCBI Taxonomy" id="2654998"/>
    <lineage>
        <taxon>Bacteria</taxon>
        <taxon>Pseudomonadati</taxon>
        <taxon>Pseudomonadota</taxon>
        <taxon>Gammaproteobacteria</taxon>
        <taxon>Cardiobacteriales</taxon>
        <taxon>Ostreibacteriaceae</taxon>
        <taxon>Ostreibacterium</taxon>
    </lineage>
</organism>
<dbReference type="PRINTS" id="PR00101">
    <property type="entry name" value="ATCASE"/>
</dbReference>
<evidence type="ECO:0000256" key="5">
    <source>
        <dbReference type="ARBA" id="ARBA00022975"/>
    </source>
</evidence>
<reference evidence="13 14" key="1">
    <citation type="submission" date="2019-10" db="EMBL/GenBank/DDBJ databases">
        <title>Cardiobacteriales fam. a chemoheterotrophic member of the order Cardiobacteriales, and proposal of Cardiobacteriales fam. nov.</title>
        <authorList>
            <person name="Wang C."/>
        </authorList>
    </citation>
    <scope>NUCLEOTIDE SEQUENCE [LARGE SCALE GENOMIC DNA]</scope>
    <source>
        <strain evidence="13 14">ML27</strain>
    </source>
</reference>
<evidence type="ECO:0000256" key="3">
    <source>
        <dbReference type="ARBA" id="ARBA00013008"/>
    </source>
</evidence>
<evidence type="ECO:0000259" key="12">
    <source>
        <dbReference type="Pfam" id="PF02729"/>
    </source>
</evidence>
<dbReference type="PROSITE" id="PS00097">
    <property type="entry name" value="CARBAMOYLTRANSFERASE"/>
    <property type="match status" value="1"/>
</dbReference>
<dbReference type="EC" id="2.1.3.2" evidence="3 8"/>
<proteinExistence type="inferred from homology"/>
<comment type="pathway">
    <text evidence="1">Pyrimidine metabolism; UMP biosynthesis via de novo pathway; (S)-dihydroorotate from bicarbonate: step 2/3.</text>
</comment>
<dbReference type="NCBIfam" id="NF002032">
    <property type="entry name" value="PRK00856.1"/>
    <property type="match status" value="1"/>
</dbReference>
<feature type="region of interest" description="Disordered" evidence="10">
    <location>
        <begin position="335"/>
        <end position="372"/>
    </location>
</feature>
<evidence type="ECO:0000313" key="13">
    <source>
        <dbReference type="EMBL" id="MPV85530.1"/>
    </source>
</evidence>
<dbReference type="PANTHER" id="PTHR45753:SF6">
    <property type="entry name" value="ASPARTATE CARBAMOYLTRANSFERASE"/>
    <property type="match status" value="1"/>
</dbReference>
<dbReference type="GO" id="GO:0006207">
    <property type="term" value="P:'de novo' pyrimidine nucleobase biosynthetic process"/>
    <property type="evidence" value="ECO:0007669"/>
    <property type="project" value="InterPro"/>
</dbReference>
<feature type="domain" description="Aspartate/ornithine carbamoyltransferase Asp/Orn-binding" evidence="11">
    <location>
        <begin position="164"/>
        <end position="321"/>
    </location>
</feature>
<dbReference type="RefSeq" id="WP_152808876.1">
    <property type="nucleotide sequence ID" value="NZ_WHNW01000002.1"/>
</dbReference>
<dbReference type="InterPro" id="IPR002082">
    <property type="entry name" value="Asp_carbamoyltransf"/>
</dbReference>
<dbReference type="Pfam" id="PF02729">
    <property type="entry name" value="OTCace_N"/>
    <property type="match status" value="1"/>
</dbReference>
<dbReference type="Gene3D" id="3.40.50.1370">
    <property type="entry name" value="Aspartate/ornithine carbamoyltransferase"/>
    <property type="match status" value="2"/>
</dbReference>
<evidence type="ECO:0000256" key="1">
    <source>
        <dbReference type="ARBA" id="ARBA00004852"/>
    </source>
</evidence>
<sequence>MHLQGQHLQGQHILSVEQFSLADINTLFTTAEKLELVAKGVVTTKILDGAILANLFFEASTRTRMSFHSAFARLGGDICDTTGFSFSSISKGESLADTAQVISEYADVIVMRHPEQGAVADFAQHATVPVINGGDGPGEHPTQALLDLYTITRHFNQTNQPVDGATIALSGDLKHGRTVHSLAKLLARYQQITFHFIAPDSLQMPPAIIDWLAAKGHRVHCFPRPEQGLPDADVIYCTRIQKERFNAEQLDATPDESQLFSINQTIINRYAKPSAIILHPLPRDSRDGAFDLSTDLDADPRLQIFTQAANGIPVRMALFVHCLGLQDLVGHDFAPAPWAQSKSAPKKPAPQKPAPQKPAPQKPAPQKPAPQR</sequence>
<protein>
    <recommendedName>
        <fullName evidence="3 8">Aspartate carbamoyltransferase</fullName>
        <ecNumber evidence="3 8">2.1.3.2</ecNumber>
    </recommendedName>
</protein>
<dbReference type="Proteomes" id="UP000471298">
    <property type="component" value="Unassembled WGS sequence"/>
</dbReference>
<dbReference type="FunCoup" id="A0A6N7EVG7">
    <property type="interactions" value="520"/>
</dbReference>
<dbReference type="UniPathway" id="UPA00070">
    <property type="reaction ID" value="UER00116"/>
</dbReference>
<feature type="domain" description="Aspartate/ornithine carbamoyltransferase carbamoyl-P binding" evidence="12">
    <location>
        <begin position="11"/>
        <end position="152"/>
    </location>
</feature>
<dbReference type="EMBL" id="WHNW01000002">
    <property type="protein sequence ID" value="MPV85530.1"/>
    <property type="molecule type" value="Genomic_DNA"/>
</dbReference>
<evidence type="ECO:0000256" key="10">
    <source>
        <dbReference type="SAM" id="MobiDB-lite"/>
    </source>
</evidence>
<dbReference type="GO" id="GO:0004070">
    <property type="term" value="F:aspartate carbamoyltransferase activity"/>
    <property type="evidence" value="ECO:0007669"/>
    <property type="project" value="UniProtKB-UniRule"/>
</dbReference>
<dbReference type="InterPro" id="IPR006132">
    <property type="entry name" value="Asp/Orn_carbamoyltranf_P-bd"/>
</dbReference>
<keyword evidence="4 9" id="KW-0808">Transferase</keyword>
<dbReference type="InterPro" id="IPR036901">
    <property type="entry name" value="Asp/Orn_carbamoylTrfase_sf"/>
</dbReference>
<dbReference type="PANTHER" id="PTHR45753">
    <property type="entry name" value="ORNITHINE CARBAMOYLTRANSFERASE, MITOCHONDRIAL"/>
    <property type="match status" value="1"/>
</dbReference>
<dbReference type="GO" id="GO:0044205">
    <property type="term" value="P:'de novo' UMP biosynthetic process"/>
    <property type="evidence" value="ECO:0007669"/>
    <property type="project" value="UniProtKB-UniPathway"/>
</dbReference>
<keyword evidence="5" id="KW-0665">Pyrimidine biosynthesis</keyword>
<comment type="similarity">
    <text evidence="2">Belongs to the aspartate/ornithine carbamoyltransferase superfamily. ATCase family.</text>
</comment>
<evidence type="ECO:0000256" key="4">
    <source>
        <dbReference type="ARBA" id="ARBA00022679"/>
    </source>
</evidence>
<comment type="catalytic activity">
    <reaction evidence="7">
        <text>carbamoyl phosphate + L-aspartate = N-carbamoyl-L-aspartate + phosphate + H(+)</text>
        <dbReference type="Rhea" id="RHEA:20013"/>
        <dbReference type="ChEBI" id="CHEBI:15378"/>
        <dbReference type="ChEBI" id="CHEBI:29991"/>
        <dbReference type="ChEBI" id="CHEBI:32814"/>
        <dbReference type="ChEBI" id="CHEBI:43474"/>
        <dbReference type="ChEBI" id="CHEBI:58228"/>
        <dbReference type="EC" id="2.1.3.2"/>
    </reaction>
</comment>
<comment type="function">
    <text evidence="6">Catalyzes the condensation of carbamoyl phosphate and aspartate to form carbamoyl aspartate and inorganic phosphate, the committed step in the de novo pyrimidine nucleotide biosynthesis pathway.</text>
</comment>
<dbReference type="GO" id="GO:0016597">
    <property type="term" value="F:amino acid binding"/>
    <property type="evidence" value="ECO:0007669"/>
    <property type="project" value="InterPro"/>
</dbReference>
<evidence type="ECO:0000313" key="14">
    <source>
        <dbReference type="Proteomes" id="UP000471298"/>
    </source>
</evidence>
<dbReference type="GO" id="GO:0005829">
    <property type="term" value="C:cytosol"/>
    <property type="evidence" value="ECO:0007669"/>
    <property type="project" value="TreeGrafter"/>
</dbReference>
<evidence type="ECO:0000256" key="2">
    <source>
        <dbReference type="ARBA" id="ARBA00008896"/>
    </source>
</evidence>
<evidence type="ECO:0000259" key="11">
    <source>
        <dbReference type="Pfam" id="PF00185"/>
    </source>
</evidence>
<dbReference type="Pfam" id="PF00185">
    <property type="entry name" value="OTCace"/>
    <property type="match status" value="1"/>
</dbReference>
<evidence type="ECO:0000256" key="7">
    <source>
        <dbReference type="ARBA" id="ARBA00048859"/>
    </source>
</evidence>
<comment type="caution">
    <text evidence="13">The sequence shown here is derived from an EMBL/GenBank/DDBJ whole genome shotgun (WGS) entry which is preliminary data.</text>
</comment>
<feature type="compositionally biased region" description="Pro residues" evidence="10">
    <location>
        <begin position="347"/>
        <end position="372"/>
    </location>
</feature>
<evidence type="ECO:0000256" key="8">
    <source>
        <dbReference type="NCBIfam" id="TIGR00670"/>
    </source>
</evidence>
<dbReference type="InterPro" id="IPR006130">
    <property type="entry name" value="Asp/Orn_carbamoylTrfase"/>
</dbReference>
<gene>
    <name evidence="13" type="primary">pyrB</name>
    <name evidence="13" type="ORF">GCU85_02115</name>
</gene>
<dbReference type="SUPFAM" id="SSF53671">
    <property type="entry name" value="Aspartate/ornithine carbamoyltransferase"/>
    <property type="match status" value="1"/>
</dbReference>
<dbReference type="NCBIfam" id="TIGR00670">
    <property type="entry name" value="asp_carb_tr"/>
    <property type="match status" value="1"/>
</dbReference>
<dbReference type="PRINTS" id="PR00100">
    <property type="entry name" value="AOTCASE"/>
</dbReference>
<dbReference type="AlphaFoldDB" id="A0A6N7EVG7"/>
<dbReference type="InParanoid" id="A0A6N7EVG7"/>